<dbReference type="EMBL" id="BAAAUD010000116">
    <property type="protein sequence ID" value="GAA2975325.1"/>
    <property type="molecule type" value="Genomic_DNA"/>
</dbReference>
<proteinExistence type="predicted"/>
<accession>A0ABN3XP54</accession>
<reference evidence="1 2" key="1">
    <citation type="journal article" date="2019" name="Int. J. Syst. Evol. Microbiol.">
        <title>The Global Catalogue of Microorganisms (GCM) 10K type strain sequencing project: providing services to taxonomists for standard genome sequencing and annotation.</title>
        <authorList>
            <consortium name="The Broad Institute Genomics Platform"/>
            <consortium name="The Broad Institute Genome Sequencing Center for Infectious Disease"/>
            <person name="Wu L."/>
            <person name="Ma J."/>
        </authorList>
    </citation>
    <scope>NUCLEOTIDE SEQUENCE [LARGE SCALE GENOMIC DNA]</scope>
    <source>
        <strain evidence="1 2">JCM 9088</strain>
    </source>
</reference>
<evidence type="ECO:0000313" key="1">
    <source>
        <dbReference type="EMBL" id="GAA2975325.1"/>
    </source>
</evidence>
<comment type="caution">
    <text evidence="1">The sequence shown here is derived from an EMBL/GenBank/DDBJ whole genome shotgun (WGS) entry which is preliminary data.</text>
</comment>
<keyword evidence="2" id="KW-1185">Reference proteome</keyword>
<evidence type="ECO:0000313" key="2">
    <source>
        <dbReference type="Proteomes" id="UP001500403"/>
    </source>
</evidence>
<sequence length="139" mass="15933">MNLFREPLGAPMTPDATGELFERLGKRAKLSRKVGPHMARRAFGNNVRYLDDLLRSRERLMSAFEADDWARSEAAPSEEEIRRVRRLINRVKADLDDLSPGERSQIEEAVAVVRRSPTVMLGMPRIAQPMPDVRPWRLP</sequence>
<dbReference type="RefSeq" id="WP_344501085.1">
    <property type="nucleotide sequence ID" value="NZ_BAAAUD010000116.1"/>
</dbReference>
<name>A0ABN3XP54_9ACTN</name>
<gene>
    <name evidence="1" type="ORF">GCM10010446_69410</name>
</gene>
<organism evidence="1 2">
    <name type="scientific">Streptomyces enissocaesilis</name>
    <dbReference type="NCBI Taxonomy" id="332589"/>
    <lineage>
        <taxon>Bacteria</taxon>
        <taxon>Bacillati</taxon>
        <taxon>Actinomycetota</taxon>
        <taxon>Actinomycetes</taxon>
        <taxon>Kitasatosporales</taxon>
        <taxon>Streptomycetaceae</taxon>
        <taxon>Streptomyces</taxon>
        <taxon>Streptomyces rochei group</taxon>
    </lineage>
</organism>
<protein>
    <submittedName>
        <fullName evidence="1">Uncharacterized protein</fullName>
    </submittedName>
</protein>
<dbReference type="Proteomes" id="UP001500403">
    <property type="component" value="Unassembled WGS sequence"/>
</dbReference>